<dbReference type="EMBL" id="CAADEX010000110">
    <property type="protein sequence ID" value="VFJ62401.1"/>
    <property type="molecule type" value="Genomic_DNA"/>
</dbReference>
<evidence type="ECO:0000313" key="2">
    <source>
        <dbReference type="EMBL" id="VFJ62401.1"/>
    </source>
</evidence>
<gene>
    <name evidence="2" type="ORF">BECKDK2373B_GA0170837_11102</name>
</gene>
<accession>A0A450T7B7</accession>
<feature type="region of interest" description="Disordered" evidence="1">
    <location>
        <begin position="57"/>
        <end position="95"/>
    </location>
</feature>
<name>A0A450T7B7_9GAMM</name>
<sequence length="277" mass="30660">MCHIRRPFIYPNKSVNNQKKRAQCRIDPTLRTSGRRILCGILLASLHAHPIAANAGNTQTIQPNQSSSGHQSSETNKDPDEPRALGLTPKRHDPEQVDFENQIASQDARQVANWVVQSKNNRNMPFVIVDKTHAKVFVLNRRGQLRGAAPALLGLARGDIAVPGIGNRRLSNIHPGERTTPAGRFVASLAHNLHGEEILWVDYDTGISLHQVRTTNVHEHRARRLSSPTTRDNRISFGCINVPAAFYKNVVSPAFTGTNGIVYVLPDTLPLGEVFDF</sequence>
<evidence type="ECO:0000256" key="1">
    <source>
        <dbReference type="SAM" id="MobiDB-lite"/>
    </source>
</evidence>
<organism evidence="2">
    <name type="scientific">Candidatus Kentrum sp. DK</name>
    <dbReference type="NCBI Taxonomy" id="2126562"/>
    <lineage>
        <taxon>Bacteria</taxon>
        <taxon>Pseudomonadati</taxon>
        <taxon>Pseudomonadota</taxon>
        <taxon>Gammaproteobacteria</taxon>
        <taxon>Candidatus Kentrum</taxon>
    </lineage>
</organism>
<proteinExistence type="predicted"/>
<feature type="compositionally biased region" description="Polar residues" evidence="1">
    <location>
        <begin position="57"/>
        <end position="74"/>
    </location>
</feature>
<reference evidence="2" key="1">
    <citation type="submission" date="2019-02" db="EMBL/GenBank/DDBJ databases">
        <authorList>
            <person name="Gruber-Vodicka R. H."/>
            <person name="Seah K. B. B."/>
        </authorList>
    </citation>
    <scope>NUCLEOTIDE SEQUENCE</scope>
    <source>
        <strain evidence="2">BECK_DK47</strain>
    </source>
</reference>
<evidence type="ECO:0008006" key="3">
    <source>
        <dbReference type="Google" id="ProtNLM"/>
    </source>
</evidence>
<protein>
    <recommendedName>
        <fullName evidence="3">L,D-transpeptidase catalytic domain</fullName>
    </recommendedName>
</protein>
<dbReference type="AlphaFoldDB" id="A0A450T7B7"/>